<gene>
    <name evidence="2" type="ORF">JCM19294_318</name>
</gene>
<dbReference type="EMBL" id="BBML01000007">
    <property type="protein sequence ID" value="GAK97779.1"/>
    <property type="molecule type" value="Genomic_DNA"/>
</dbReference>
<dbReference type="STRING" id="319236.BST91_09755"/>
<dbReference type="InterPro" id="IPR036365">
    <property type="entry name" value="PGBD-like_sf"/>
</dbReference>
<reference evidence="2" key="1">
    <citation type="journal article" date="2014" name="Genome Announc.">
        <title>Draft Genome Sequences of Marine Flavobacterium Nonlabens Strains NR17, NR24, NR27, NR32, NR33, and Ara13.</title>
        <authorList>
            <person name="Nakanishi M."/>
            <person name="Meirelles P."/>
            <person name="Suzuki R."/>
            <person name="Takatani N."/>
            <person name="Mino S."/>
            <person name="Suda W."/>
            <person name="Oshima K."/>
            <person name="Hattori M."/>
            <person name="Ohkuma M."/>
            <person name="Hosokawa M."/>
            <person name="Miyashita K."/>
            <person name="Thompson F.L."/>
            <person name="Niwa A."/>
            <person name="Sawabe T."/>
            <person name="Sawabe T."/>
        </authorList>
    </citation>
    <scope>NUCLEOTIDE SEQUENCE [LARGE SCALE GENOMIC DNA]</scope>
    <source>
        <strain evidence="2">JCM 19294</strain>
    </source>
</reference>
<dbReference type="RefSeq" id="WP_042279600.1">
    <property type="nucleotide sequence ID" value="NZ_BBML01000007.1"/>
</dbReference>
<dbReference type="InterPro" id="IPR002477">
    <property type="entry name" value="Peptidoglycan-bd-like"/>
</dbReference>
<proteinExistence type="predicted"/>
<evidence type="ECO:0000313" key="2">
    <source>
        <dbReference type="EMBL" id="GAK97779.1"/>
    </source>
</evidence>
<feature type="domain" description="Peptidoglycan binding-like" evidence="1">
    <location>
        <begin position="160"/>
        <end position="215"/>
    </location>
</feature>
<sequence>MKKIIIVLLIIIVGFLAYDFYKDWRRLHPDNANYEVSEKIDITYHDDSVLFSYYEAIEDLNSYVQYEWSVNDVDVINPSDDDIETQREIKKYVSKRALVKYLENKLENSARLKSEGWTNDQIQKKELGITQQPQPSKVLPLYKDMLVAYPKNELKTGSRGVLVYEVQKLLNKALKDSIDIDGVYSTITTQAVSKFESAHSLFPDGQLDALTLEKLVEVTTTSVN</sequence>
<dbReference type="SUPFAM" id="SSF47090">
    <property type="entry name" value="PGBD-like"/>
    <property type="match status" value="1"/>
</dbReference>
<organism evidence="2 3">
    <name type="scientific">Nonlabens tegetincola</name>
    <dbReference type="NCBI Taxonomy" id="323273"/>
    <lineage>
        <taxon>Bacteria</taxon>
        <taxon>Pseudomonadati</taxon>
        <taxon>Bacteroidota</taxon>
        <taxon>Flavobacteriia</taxon>
        <taxon>Flavobacteriales</taxon>
        <taxon>Flavobacteriaceae</taxon>
        <taxon>Nonlabens</taxon>
    </lineage>
</organism>
<keyword evidence="3" id="KW-1185">Reference proteome</keyword>
<dbReference type="InterPro" id="IPR036366">
    <property type="entry name" value="PGBDSf"/>
</dbReference>
<dbReference type="AlphaFoldDB" id="A0A090Q3W0"/>
<dbReference type="Gene3D" id="1.10.101.10">
    <property type="entry name" value="PGBD-like superfamily/PGBD"/>
    <property type="match status" value="1"/>
</dbReference>
<dbReference type="Proteomes" id="UP000029221">
    <property type="component" value="Unassembled WGS sequence"/>
</dbReference>
<dbReference type="eggNOG" id="COG3409">
    <property type="taxonomic scope" value="Bacteria"/>
</dbReference>
<accession>A0A090Q3W0</accession>
<protein>
    <recommendedName>
        <fullName evidence="1">Peptidoglycan binding-like domain-containing protein</fullName>
    </recommendedName>
</protein>
<evidence type="ECO:0000313" key="3">
    <source>
        <dbReference type="Proteomes" id="UP000029221"/>
    </source>
</evidence>
<comment type="caution">
    <text evidence="2">The sequence shown here is derived from an EMBL/GenBank/DDBJ whole genome shotgun (WGS) entry which is preliminary data.</text>
</comment>
<dbReference type="Pfam" id="PF01471">
    <property type="entry name" value="PG_binding_1"/>
    <property type="match status" value="1"/>
</dbReference>
<evidence type="ECO:0000259" key="1">
    <source>
        <dbReference type="Pfam" id="PF01471"/>
    </source>
</evidence>
<name>A0A090Q3W0_9FLAO</name>